<dbReference type="Gene3D" id="3.40.1280.10">
    <property type="match status" value="1"/>
</dbReference>
<comment type="caution">
    <text evidence="19">The sequence shown here is derived from an EMBL/GenBank/DDBJ whole genome shotgun (WGS) entry which is preliminary data.</text>
</comment>
<dbReference type="NCBIfam" id="NF000648">
    <property type="entry name" value="PRK00026.1"/>
    <property type="match status" value="1"/>
</dbReference>
<accession>A0A095VQD0</accession>
<dbReference type="InterPro" id="IPR023148">
    <property type="entry name" value="tRNA_m1G_MeTrfase_C_sf"/>
</dbReference>
<dbReference type="FunFam" id="1.10.1270.20:FF:000001">
    <property type="entry name" value="tRNA (guanine-N(1)-)-methyltransferase"/>
    <property type="match status" value="1"/>
</dbReference>
<dbReference type="OrthoDB" id="9807416at2"/>
<evidence type="ECO:0000256" key="8">
    <source>
        <dbReference type="ARBA" id="ARBA00022603"/>
    </source>
</evidence>
<dbReference type="GO" id="GO:0052906">
    <property type="term" value="F:tRNA (guanine(37)-N1)-methyltransferase activity"/>
    <property type="evidence" value="ECO:0007669"/>
    <property type="project" value="UniProtKB-UniRule"/>
</dbReference>
<evidence type="ECO:0000259" key="18">
    <source>
        <dbReference type="Pfam" id="PF01746"/>
    </source>
</evidence>
<dbReference type="PIRSF" id="PIRSF000386">
    <property type="entry name" value="tRNA_mtase"/>
    <property type="match status" value="1"/>
</dbReference>
<dbReference type="Pfam" id="PF01746">
    <property type="entry name" value="tRNA_m1G_MT"/>
    <property type="match status" value="1"/>
</dbReference>
<dbReference type="InterPro" id="IPR016009">
    <property type="entry name" value="tRNA_MeTrfase_TRMD/TRM10"/>
</dbReference>
<keyword evidence="8 15" id="KW-0489">Methyltransferase</keyword>
<dbReference type="SUPFAM" id="SSF75217">
    <property type="entry name" value="alpha/beta knot"/>
    <property type="match status" value="1"/>
</dbReference>
<feature type="domain" description="tRNA methyltransferase TRMD/TRM10-type" evidence="18">
    <location>
        <begin position="1"/>
        <end position="224"/>
    </location>
</feature>
<evidence type="ECO:0000256" key="4">
    <source>
        <dbReference type="ARBA" id="ARBA00011738"/>
    </source>
</evidence>
<evidence type="ECO:0000256" key="13">
    <source>
        <dbReference type="ARBA" id="ARBA00033392"/>
    </source>
</evidence>
<dbReference type="EMBL" id="AUVB01000053">
    <property type="protein sequence ID" value="KGE03637.1"/>
    <property type="molecule type" value="Genomic_DNA"/>
</dbReference>
<dbReference type="PATRIC" id="fig|1265313.6.peg.1708"/>
<feature type="binding site" evidence="15 16">
    <location>
        <begin position="133"/>
        <end position="138"/>
    </location>
    <ligand>
        <name>S-adenosyl-L-methionine</name>
        <dbReference type="ChEBI" id="CHEBI:59789"/>
    </ligand>
</feature>
<sequence>MHIAVVTLFPGMFEAVTGYGVTGRAATQGGLVVTTVDPRDFTGDRHRTVDDRPYGGGPGMLMKIDPLRQALGAAREQAGAPARVVYLSPQGRRLDHGRVKALAAEPSLVLLAGRYEGVDERLLESEVDEELSIGDYVLSGGELPAMVVIDAVARLLPGTLGHADSAAEDSFAAGLLDYPQYTRPEIFEGRRVPELLLSGDHERVRRWRLKQALGRTRERRPDLLAGRDLGPEEEQLLAEYCREHGIDN</sequence>
<dbReference type="HOGENOM" id="CLU_047363_0_1_6"/>
<dbReference type="InterPro" id="IPR029028">
    <property type="entry name" value="Alpha/beta_knot_MTases"/>
</dbReference>
<evidence type="ECO:0000256" key="3">
    <source>
        <dbReference type="ARBA" id="ARBA00007630"/>
    </source>
</evidence>
<dbReference type="RefSeq" id="WP_035516201.1">
    <property type="nucleotide sequence ID" value="NZ_KN234762.1"/>
</dbReference>
<dbReference type="Proteomes" id="UP000029640">
    <property type="component" value="Unassembled WGS sequence"/>
</dbReference>
<evidence type="ECO:0000256" key="1">
    <source>
        <dbReference type="ARBA" id="ARBA00002634"/>
    </source>
</evidence>
<evidence type="ECO:0000256" key="7">
    <source>
        <dbReference type="ARBA" id="ARBA00022490"/>
    </source>
</evidence>
<comment type="subunit">
    <text evidence="4 15 17">Homodimer.</text>
</comment>
<evidence type="ECO:0000313" key="19">
    <source>
        <dbReference type="EMBL" id="KGE03637.1"/>
    </source>
</evidence>
<dbReference type="GO" id="GO:0002939">
    <property type="term" value="P:tRNA N1-guanine methylation"/>
    <property type="evidence" value="ECO:0007669"/>
    <property type="project" value="TreeGrafter"/>
</dbReference>
<dbReference type="eggNOG" id="COG0336">
    <property type="taxonomic scope" value="Bacteria"/>
</dbReference>
<keyword evidence="9 15" id="KW-0808">Transferase</keyword>
<evidence type="ECO:0000256" key="15">
    <source>
        <dbReference type="HAMAP-Rule" id="MF_00605"/>
    </source>
</evidence>
<dbReference type="GO" id="GO:0005829">
    <property type="term" value="C:cytosol"/>
    <property type="evidence" value="ECO:0007669"/>
    <property type="project" value="TreeGrafter"/>
</dbReference>
<dbReference type="NCBIfam" id="TIGR00088">
    <property type="entry name" value="trmD"/>
    <property type="match status" value="1"/>
</dbReference>
<evidence type="ECO:0000256" key="9">
    <source>
        <dbReference type="ARBA" id="ARBA00022679"/>
    </source>
</evidence>
<comment type="subcellular location">
    <subcellularLocation>
        <location evidence="2 15 17">Cytoplasm</location>
    </subcellularLocation>
</comment>
<evidence type="ECO:0000256" key="17">
    <source>
        <dbReference type="RuleBase" id="RU003464"/>
    </source>
</evidence>
<dbReference type="InterPro" id="IPR029026">
    <property type="entry name" value="tRNA_m1G_MTases_N"/>
</dbReference>
<dbReference type="PANTHER" id="PTHR46417">
    <property type="entry name" value="TRNA (GUANINE-N(1)-)-METHYLTRANSFERASE"/>
    <property type="match status" value="1"/>
</dbReference>
<reference evidence="19 20" key="1">
    <citation type="journal article" date="2014" name="Genome Announc.">
        <title>Genome Sequence of Gammaproteobacterial Pseudohaliea rubra Type Strain DSM 19751, Isolated from Coastal Seawater of the Mediterranean Sea.</title>
        <authorList>
            <person name="Spring S."/>
            <person name="Fiebig A."/>
            <person name="Riedel T."/>
            <person name="Goker M."/>
            <person name="Klenk H.P."/>
        </authorList>
    </citation>
    <scope>NUCLEOTIDE SEQUENCE [LARGE SCALE GENOMIC DNA]</scope>
    <source>
        <strain evidence="19 20">DSM 19751</strain>
    </source>
</reference>
<proteinExistence type="inferred from homology"/>
<evidence type="ECO:0000313" key="20">
    <source>
        <dbReference type="Proteomes" id="UP000029640"/>
    </source>
</evidence>
<dbReference type="HAMAP" id="MF_00605">
    <property type="entry name" value="TrmD"/>
    <property type="match status" value="1"/>
</dbReference>
<keyword evidence="20" id="KW-1185">Reference proteome</keyword>
<feature type="binding site" evidence="15 16">
    <location>
        <position position="113"/>
    </location>
    <ligand>
        <name>S-adenosyl-L-methionine</name>
        <dbReference type="ChEBI" id="CHEBI:59789"/>
    </ligand>
</feature>
<dbReference type="Gene3D" id="1.10.1270.20">
    <property type="entry name" value="tRNA(m1g37)methyltransferase, domain 2"/>
    <property type="match status" value="1"/>
</dbReference>
<dbReference type="PANTHER" id="PTHR46417:SF1">
    <property type="entry name" value="TRNA (GUANINE-N(1)-)-METHYLTRANSFERASE"/>
    <property type="match status" value="1"/>
</dbReference>
<keyword evidence="7 15" id="KW-0963">Cytoplasm</keyword>
<dbReference type="InterPro" id="IPR002649">
    <property type="entry name" value="tRNA_m1G_MeTrfase_TrmD"/>
</dbReference>
<keyword evidence="10 15" id="KW-0949">S-adenosyl-L-methionine</keyword>
<organism evidence="19 20">
    <name type="scientific">Pseudohaliea rubra DSM 19751</name>
    <dbReference type="NCBI Taxonomy" id="1265313"/>
    <lineage>
        <taxon>Bacteria</taxon>
        <taxon>Pseudomonadati</taxon>
        <taxon>Pseudomonadota</taxon>
        <taxon>Gammaproteobacteria</taxon>
        <taxon>Cellvibrionales</taxon>
        <taxon>Halieaceae</taxon>
        <taxon>Pseudohaliea</taxon>
    </lineage>
</organism>
<dbReference type="STRING" id="1265313.HRUBRA_01728"/>
<keyword evidence="11 15" id="KW-0819">tRNA processing</keyword>
<dbReference type="AlphaFoldDB" id="A0A095VQD0"/>
<comment type="function">
    <text evidence="1 15 17">Specifically methylates guanosine-37 in various tRNAs.</text>
</comment>
<evidence type="ECO:0000256" key="16">
    <source>
        <dbReference type="PIRSR" id="PIRSR000386-1"/>
    </source>
</evidence>
<evidence type="ECO:0000256" key="12">
    <source>
        <dbReference type="ARBA" id="ARBA00029736"/>
    </source>
</evidence>
<evidence type="ECO:0000256" key="11">
    <source>
        <dbReference type="ARBA" id="ARBA00022694"/>
    </source>
</evidence>
<dbReference type="EC" id="2.1.1.228" evidence="5 15"/>
<evidence type="ECO:0000256" key="10">
    <source>
        <dbReference type="ARBA" id="ARBA00022691"/>
    </source>
</evidence>
<protein>
    <recommendedName>
        <fullName evidence="6 15">tRNA (guanine-N(1)-)-methyltransferase</fullName>
        <ecNumber evidence="5 15">2.1.1.228</ecNumber>
    </recommendedName>
    <alternativeName>
        <fullName evidence="12 15">M1G-methyltransferase</fullName>
    </alternativeName>
    <alternativeName>
        <fullName evidence="13 15">tRNA [GM37] methyltransferase</fullName>
    </alternativeName>
</protein>
<comment type="catalytic activity">
    <reaction evidence="14 15 17">
        <text>guanosine(37) in tRNA + S-adenosyl-L-methionine = N(1)-methylguanosine(37) in tRNA + S-adenosyl-L-homocysteine + H(+)</text>
        <dbReference type="Rhea" id="RHEA:36899"/>
        <dbReference type="Rhea" id="RHEA-COMP:10145"/>
        <dbReference type="Rhea" id="RHEA-COMP:10147"/>
        <dbReference type="ChEBI" id="CHEBI:15378"/>
        <dbReference type="ChEBI" id="CHEBI:57856"/>
        <dbReference type="ChEBI" id="CHEBI:59789"/>
        <dbReference type="ChEBI" id="CHEBI:73542"/>
        <dbReference type="ChEBI" id="CHEBI:74269"/>
        <dbReference type="EC" id="2.1.1.228"/>
    </reaction>
</comment>
<dbReference type="FunFam" id="3.40.1280.10:FF:000001">
    <property type="entry name" value="tRNA (guanine-N(1)-)-methyltransferase"/>
    <property type="match status" value="1"/>
</dbReference>
<gene>
    <name evidence="15" type="primary">trmD</name>
    <name evidence="19" type="ORF">HRUBRA_01728</name>
</gene>
<evidence type="ECO:0000256" key="14">
    <source>
        <dbReference type="ARBA" id="ARBA00047783"/>
    </source>
</evidence>
<evidence type="ECO:0000256" key="5">
    <source>
        <dbReference type="ARBA" id="ARBA00012807"/>
    </source>
</evidence>
<evidence type="ECO:0000256" key="2">
    <source>
        <dbReference type="ARBA" id="ARBA00004496"/>
    </source>
</evidence>
<comment type="similarity">
    <text evidence="3 15 17">Belongs to the RNA methyltransferase TrmD family.</text>
</comment>
<name>A0A095VQD0_9GAMM</name>
<evidence type="ECO:0000256" key="6">
    <source>
        <dbReference type="ARBA" id="ARBA00014679"/>
    </source>
</evidence>
<dbReference type="CDD" id="cd18080">
    <property type="entry name" value="TrmD-like"/>
    <property type="match status" value="1"/>
</dbReference>